<sequence length="3627" mass="408805">MEFSMTEQQVPMFIRLLVLLSALQQKQLRSNNEAQDNSSATLENKENGNNTETWTGWAWSYVSSVLPTQWDENLESQQFLNQSGHIVQIGFYVDNASLTFKVSETSDKGYYSQKKIRYYPLLTLQFQGIYSEMISVGRKWSNVTFGISEVLLLPIGFCSCSYPETSDGSFPYLAIGSKSSNHKSNSLFDAEAVENNGQGQYRQYNTNWDFHMFTNTEMVLLERSPAFACDYVYQMEIPEDSTSDILSELGSNLEYSNMAEKGNVRIYVGPLKFRVCSGFFHRTSSLQVAASTYDYPPYYVPKSEPLLQELLPPSEEDFDALNEFIPSRTVRIMLYEPVIELQFMDHPFFEPVKGNLFKKTKKHSTTNVPNIQLQKLPKVTLECKVIEISMFNPMYVNRLVHTTCQLPEPPKKMFEACFTKLDVNVVGFSSRLILKQNNYTTLIVPFNLSYQSKSILSPQYWINADVMHSEVNFHSENLTFNCTKAKLIVVSHLINNILKKDTNGLKSLRYTSLLYDASKDYAMPYLELYVEGVRFKKVCTNSTVSIDVALESIKAFIFESNENLSGKNITSRSEIQQVLFLSGPEPKANKKPVSSFSEDLPLFMATIQYPLKPDSQAHPSLVIFNLQEINVCVDPLVCKWLLYHPIEIGVNRKDERHYIKSRSFSEVYGSASETPRRSGTQIESVHSSSDRDMLYTPYHKLPKIEEEEQVDILQLQEQIYDFLKTWHPVWKSMLLSGHISQCILYFPMASISAVGSQGVEEAVKEALNKQLVPNVMVITLPFANIHSAQKQNVVKYLKTLPVKLPETIWSVERSSFPWTMSISDLNCYSMEHGKEIAFLKTVGISATVGLSTKSAITETKTAAPDFPSTAEGSSIGSLGVYVHIDVTPIMISVSEAQMYLLASLIYGLSEFFNSLTPKKSVEPQKILESLPSIMTVASPSLSPTAKENTLDNTSGTIPGPEIGDNIMNNENVKLTAWIQWTITKFSIELQSYESNNTQLKLVIDVEDIVSSLDYQNVYLKMKSKIGSISIQHYKRTTDKNKWQRGPFSGVVMRLREDVPVEKSPEESGFIGITITRASSQHTHNLWGALQKTSKQEKRTLTQPVSTSRYITEIVISVQPIDVVISIKTLMGFYSIIAPFLEGIDKSRDILVQPKKKPSFTNQALPLAYLECHEIRIIVPSVELSGSGSNHDVFVVQVEKISLSPAVVNPICRTPIRPDIYRQAAQARVLTIPGSELEDRQYQLDVAGMSVSTTTWKDLDQVLNMRGNIVRGINENPALEWNNLKQGKLSIVPILNLKQVVDKFDISVIAAPTMVYKNDIIICGSSFEINFVSDIAVFLSLDQLKLASALSNELSFPVNSGLANNRPEITYPYTRFDIFKDDLETELTEFYKDSGIDTSEIRSVLSSKSQIQPTKEVHKASSIPHTYCEVPLEVLFTAGKISCCLYQFCVTQSIQGSHRGKKTKYLVDEEDRNYEASEEESVDEAIKSHKKYIPLLFVFLSQPNAYSSTQQFASTTHLSCFDFGIKLNDPKCGPISSIPTIQDFPIDLINTRSGNPDYITGIPPAFFTLKYTKEHGKATNFYVELSRPTRVACSTAKITSLLTLKNKIIENFPVAAKDAVENSKPTSSSFRQLKESLKGIDMIQIKTDQLVLVAETENNLEASLVINRTKNRLFLSDRPEKIHSFSTFDCLTFSVTNNNVKRLLLNPWTVSIEVSAFLESWQNSDSDPQIHVAVDSECLMLDISPEQLVYLEKIIKELSEFASYFSSNSKDERFYMKMAIPEKDQHYKDDLRAGAFQFIEASNGNSEELPLPYQVMFWNHNDISAMAWRYPQPRALTKVRIFPVPLEISIDSEPIQVTCNLQYWSDYHCAYISYAQFNLSESEVCYLNLPKSEPQRAVAYIWRVELTTLDSNGKKVNKNPISPRALAACMRIDSYFNKSIVPSLTMVLYVSKLELSLISSFNKRTSVLLPSTLKQFSSDQALPETHCFFRLSWNNLKLHLASWDVKMLFLDLSCTTRCWALDYTFLTEQTLFDQFSFKLEVNLAKKLSCSFVSNPIRVMFGPTIAHTLTVNSQLWGQNVKSLDAEEIEFVVFTRYVVCNDTNINLRFGQVGTDEDILLPSRCFHLYCWRSPKYKRKLKVAFEERGWLWSKPFRIDEEGTQLIAISLENNLNVIVTVKSLSTTQKQIIIGGQFVIANMLLEHFEFKILPESKDDKEMKKAPVHVLGGKTITPSMFIDHKTNYYFRLRFFGLESAWTGDIPLKEHTKGAQPWLVKVPLQERGQFLSIWCRIVVQDCQKGKRILAMLWPLFMVKSNLPMTSNIHIETPTLNVHLDSTVKGKGELQQLYCPGTIDHSHQLTFKLHDGTSISDPYIPLNYSLVDQQKFFKKADKENVDEIIDSLRDFDVSKWPYFGEDFENIDWIVDEQPQTTIQVRYQNACLYSSALSVELLPWCLMVNTFGCPISLLMNGTELCKIPQYGIVAPPKLDDNFHLGIDTGNGWSYSPPLQLSTSDWSQTFYMPKISGTLQPEGSVKTAVRCGSDVAMVSITSQISDQIRLLKVSSTHVFSNYMLNQIQVVCFAVPEGDKTYEVPSNVEKLSFSVAPQLDKTNSGISVIRWYALASENADANTNYAFYISFCFQNEFGWSCPVRVDDNVSRRSLSVTSAGKKSIPLVLTSQERKGQTFLSLFHDECPQTLIENKGSVTLYCAQAINDSGLVMQESRHFNWFTKLECGTSVYYTMPFVSEKFPELPQICFSEKIVFAVEASKGDDFEWSAPVSIINDCEQFVKIPKFGDVKLVVKVTTYTTLLTVESVSEVEISAIDIRGRLSRHEMETVLGKNPPSESRHSKDIGIENFPAPGSNTLRDNFSKSSLYKSLFTPTIPTKNEWELIEIFAYVKSFSVTFLADHDDELEKQGVASFTFDDIAFETCQTEDFKVSLFILDLQFDNELYSKESYDFPVVLVSQDVKSKSVANVLEKSAKELIRSVKDDALLVLDLVMETWIDSLRKKNVTGVKEVKIKLNPLSFYVEDLYINKLVDYFNNLFPMKLAVWSKYDTKAAGSKTVSVKVPEIVFWQSSVMAKPLSLKNITVEPLSLLLSVHCSLKMYIALDQSPLQFGRFERRRLLTTPYRLGHAMTMHYLSGAIFGAGWVVSSLELLGSPSGLARAMGTGLRDFINLPYRGLIQGPWAFVTGVTHGSASLMKHVTAGTLQSVTKLASSVARNLDRLTLDEEHLKRTEEQRRQKPQGVTQGFMLGLTGLGISLLGAVGGIAHHPLQSIMADGASPRSLAAGVGLGLVGVITKPLSGAAELVALTGQGLLQGAGWNPLPQPRNDAVQNLIDSNSALKYEWKLLNSISYKNVLYATEATTFSDTDFKGIGLILTSDALIIVNIDDDVVKRIISLSQVQAIASDHDPTYLSFRITKKTEEECVVEMDPACRARVADYVRSTASLLQLPGEVTHDHSEISATHLHDDNEQINCYWKLELEQILDVAVADSELWVSMLAEALKTYPTTGSLNTEISDLDEVRPIFTDLVSDLRKLVRKQAENIMLPMECHYLNKSALVSVVGHKPEPTKHFTIKKKQKSAILRADLLQKSSDAASNLKKSSAPVIPTRARGMPKKMSDTSNYKLLLF</sequence>
<feature type="chain" id="PRO_5035249847" description="HDAg domain-containing protein" evidence="2">
    <location>
        <begin position="29"/>
        <end position="3627"/>
    </location>
</feature>
<dbReference type="InterPro" id="IPR037517">
    <property type="entry name" value="HDAG_dom"/>
</dbReference>
<accession>A0A8J6HMD6</accession>
<dbReference type="PROSITE" id="PS51838">
    <property type="entry name" value="HDAG"/>
    <property type="match status" value="1"/>
</dbReference>
<reference evidence="4" key="2">
    <citation type="submission" date="2021-08" db="EMBL/GenBank/DDBJ databases">
        <authorList>
            <person name="Eriksson T."/>
        </authorList>
    </citation>
    <scope>NUCLEOTIDE SEQUENCE</scope>
    <source>
        <strain evidence="4">Stoneville</strain>
        <tissue evidence="4">Whole head</tissue>
    </source>
</reference>
<reference evidence="4" key="1">
    <citation type="journal article" date="2020" name="J Insects Food Feed">
        <title>The yellow mealworm (Tenebrio molitor) genome: a resource for the emerging insects as food and feed industry.</title>
        <authorList>
            <person name="Eriksson T."/>
            <person name="Andere A."/>
            <person name="Kelstrup H."/>
            <person name="Emery V."/>
            <person name="Picard C."/>
        </authorList>
    </citation>
    <scope>NUCLEOTIDE SEQUENCE</scope>
    <source>
        <strain evidence="4">Stoneville</strain>
        <tissue evidence="4">Whole head</tissue>
    </source>
</reference>
<evidence type="ECO:0000256" key="1">
    <source>
        <dbReference type="SAM" id="MobiDB-lite"/>
    </source>
</evidence>
<feature type="compositionally biased region" description="Polar residues" evidence="1">
    <location>
        <begin position="671"/>
        <end position="687"/>
    </location>
</feature>
<feature type="region of interest" description="Disordered" evidence="1">
    <location>
        <begin position="30"/>
        <end position="51"/>
    </location>
</feature>
<dbReference type="Pfam" id="PF23553">
    <property type="entry name" value="NELF-A_N"/>
    <property type="match status" value="1"/>
</dbReference>
<protein>
    <recommendedName>
        <fullName evidence="3">HDAg domain-containing protein</fullName>
    </recommendedName>
</protein>
<feature type="signal peptide" evidence="2">
    <location>
        <begin position="1"/>
        <end position="28"/>
    </location>
</feature>
<name>A0A8J6HMD6_TENMO</name>
<dbReference type="PANTHER" id="PTHR12517:SF0">
    <property type="entry name" value="INTERMEMBRANE LIPID TRANSFER PROTEIN VPS13B"/>
    <property type="match status" value="1"/>
</dbReference>
<feature type="region of interest" description="Disordered" evidence="1">
    <location>
        <begin position="941"/>
        <end position="963"/>
    </location>
</feature>
<feature type="region of interest" description="Disordered" evidence="1">
    <location>
        <begin position="670"/>
        <end position="690"/>
    </location>
</feature>
<dbReference type="InterPro" id="IPR039782">
    <property type="entry name" value="VPS13B"/>
</dbReference>
<keyword evidence="5" id="KW-1185">Reference proteome</keyword>
<comment type="caution">
    <text evidence="4">The sequence shown here is derived from an EMBL/GenBank/DDBJ whole genome shotgun (WGS) entry which is preliminary data.</text>
</comment>
<gene>
    <name evidence="4" type="ORF">GEV33_006578</name>
</gene>
<evidence type="ECO:0000259" key="3">
    <source>
        <dbReference type="PROSITE" id="PS51838"/>
    </source>
</evidence>
<evidence type="ECO:0000313" key="5">
    <source>
        <dbReference type="Proteomes" id="UP000719412"/>
    </source>
</evidence>
<dbReference type="Proteomes" id="UP000719412">
    <property type="component" value="Unassembled WGS sequence"/>
</dbReference>
<dbReference type="EMBL" id="JABDTM020021871">
    <property type="protein sequence ID" value="KAH0816213.1"/>
    <property type="molecule type" value="Genomic_DNA"/>
</dbReference>
<dbReference type="InterPro" id="IPR056557">
    <property type="entry name" value="NELF-A_N"/>
</dbReference>
<feature type="compositionally biased region" description="Polar residues" evidence="1">
    <location>
        <begin position="941"/>
        <end position="956"/>
    </location>
</feature>
<evidence type="ECO:0000256" key="2">
    <source>
        <dbReference type="SAM" id="SignalP"/>
    </source>
</evidence>
<organism evidence="4 5">
    <name type="scientific">Tenebrio molitor</name>
    <name type="common">Yellow mealworm beetle</name>
    <dbReference type="NCBI Taxonomy" id="7067"/>
    <lineage>
        <taxon>Eukaryota</taxon>
        <taxon>Metazoa</taxon>
        <taxon>Ecdysozoa</taxon>
        <taxon>Arthropoda</taxon>
        <taxon>Hexapoda</taxon>
        <taxon>Insecta</taxon>
        <taxon>Pterygota</taxon>
        <taxon>Neoptera</taxon>
        <taxon>Endopterygota</taxon>
        <taxon>Coleoptera</taxon>
        <taxon>Polyphaga</taxon>
        <taxon>Cucujiformia</taxon>
        <taxon>Tenebrionidae</taxon>
        <taxon>Tenebrio</taxon>
    </lineage>
</organism>
<feature type="domain" description="HDAg" evidence="3">
    <location>
        <begin position="3494"/>
        <end position="3627"/>
    </location>
</feature>
<proteinExistence type="predicted"/>
<dbReference type="PANTHER" id="PTHR12517">
    <property type="entry name" value="VACUOLAR PROTEIN SORTING-ASSOCIATED PROTEIN 13B"/>
    <property type="match status" value="1"/>
</dbReference>
<keyword evidence="2" id="KW-0732">Signal</keyword>
<evidence type="ECO:0000313" key="4">
    <source>
        <dbReference type="EMBL" id="KAH0816213.1"/>
    </source>
</evidence>